<dbReference type="AlphaFoldDB" id="A0AAN6M0R4"/>
<gene>
    <name evidence="2" type="ORF">GRF29_44g507041</name>
</gene>
<organism evidence="2 3">
    <name type="scientific">Pseudopithomyces chartarum</name>
    <dbReference type="NCBI Taxonomy" id="1892770"/>
    <lineage>
        <taxon>Eukaryota</taxon>
        <taxon>Fungi</taxon>
        <taxon>Dikarya</taxon>
        <taxon>Ascomycota</taxon>
        <taxon>Pezizomycotina</taxon>
        <taxon>Dothideomycetes</taxon>
        <taxon>Pleosporomycetidae</taxon>
        <taxon>Pleosporales</taxon>
        <taxon>Massarineae</taxon>
        <taxon>Didymosphaeriaceae</taxon>
        <taxon>Pseudopithomyces</taxon>
    </lineage>
</organism>
<proteinExistence type="predicted"/>
<accession>A0AAN6M0R4</accession>
<name>A0AAN6M0R4_9PLEO</name>
<sequence>MPRRNKPIYWNHMAEEEHDTAVEAEHTASRYFSATGARLSSPWPGLSTRAVVPRKDVFEGTASEDSSGVSEFEHYDEVPSLPDGPSENITISDDRSAGSNVEARNLTVLTDRTASKGLIDKDKEVRRPLEHDRVFPPLFVPSMRHVQMQKRFGELRPSEETPIVAETHRGIEFKLTEGEWALKEWENQCEGDKDGSKQDLSDRLRTDIENL</sequence>
<comment type="caution">
    <text evidence="2">The sequence shown here is derived from an EMBL/GenBank/DDBJ whole genome shotgun (WGS) entry which is preliminary data.</text>
</comment>
<reference evidence="2 3" key="1">
    <citation type="submission" date="2021-02" db="EMBL/GenBank/DDBJ databases">
        <title>Genome assembly of Pseudopithomyces chartarum.</title>
        <authorList>
            <person name="Jauregui R."/>
            <person name="Singh J."/>
            <person name="Voisey C."/>
        </authorList>
    </citation>
    <scope>NUCLEOTIDE SEQUENCE [LARGE SCALE GENOMIC DNA]</scope>
    <source>
        <strain evidence="2 3">AGR01</strain>
    </source>
</reference>
<evidence type="ECO:0000313" key="3">
    <source>
        <dbReference type="Proteomes" id="UP001280581"/>
    </source>
</evidence>
<dbReference type="Proteomes" id="UP001280581">
    <property type="component" value="Unassembled WGS sequence"/>
</dbReference>
<evidence type="ECO:0000313" key="2">
    <source>
        <dbReference type="EMBL" id="KAK3209755.1"/>
    </source>
</evidence>
<dbReference type="EMBL" id="WVTA01000005">
    <property type="protein sequence ID" value="KAK3209755.1"/>
    <property type="molecule type" value="Genomic_DNA"/>
</dbReference>
<feature type="region of interest" description="Disordered" evidence="1">
    <location>
        <begin position="187"/>
        <end position="211"/>
    </location>
</feature>
<protein>
    <submittedName>
        <fullName evidence="2">Uncharacterized protein</fullName>
    </submittedName>
</protein>
<evidence type="ECO:0000256" key="1">
    <source>
        <dbReference type="SAM" id="MobiDB-lite"/>
    </source>
</evidence>
<keyword evidence="3" id="KW-1185">Reference proteome</keyword>
<feature type="region of interest" description="Disordered" evidence="1">
    <location>
        <begin position="59"/>
        <end position="99"/>
    </location>
</feature>